<dbReference type="InterPro" id="IPR001762">
    <property type="entry name" value="Disintegrin_dom"/>
</dbReference>
<evidence type="ECO:0000256" key="2">
    <source>
        <dbReference type="ARBA" id="ARBA00056552"/>
    </source>
</evidence>
<keyword evidence="11" id="KW-1185">Reference proteome</keyword>
<dbReference type="Proteomes" id="UP000240883">
    <property type="component" value="Unassembled WGS sequence"/>
</dbReference>
<feature type="chain" id="PRO_5015706047" description="Disintegrin and metalloproteinase domain-containing protein B" evidence="7">
    <location>
        <begin position="22"/>
        <end position="825"/>
    </location>
</feature>
<dbReference type="InterPro" id="IPR001590">
    <property type="entry name" value="Peptidase_M12B"/>
</dbReference>
<keyword evidence="1" id="KW-1015">Disulfide bond</keyword>
<keyword evidence="7" id="KW-0732">Signal</keyword>
<dbReference type="OrthoDB" id="5951731at2759"/>
<keyword evidence="6" id="KW-0472">Membrane</keyword>
<evidence type="ECO:0000256" key="4">
    <source>
        <dbReference type="PROSITE-ProRule" id="PRU00276"/>
    </source>
</evidence>
<dbReference type="SMART" id="SM00050">
    <property type="entry name" value="DISIN"/>
    <property type="match status" value="1"/>
</dbReference>
<feature type="binding site" evidence="4">
    <location>
        <position position="435"/>
    </location>
    <ligand>
        <name>Zn(2+)</name>
        <dbReference type="ChEBI" id="CHEBI:29105"/>
        <note>catalytic</note>
    </ligand>
</feature>
<evidence type="ECO:0000256" key="3">
    <source>
        <dbReference type="ARBA" id="ARBA00074021"/>
    </source>
</evidence>
<dbReference type="SUPFAM" id="SSF55486">
    <property type="entry name" value="Metalloproteases ('zincins'), catalytic domain"/>
    <property type="match status" value="1"/>
</dbReference>
<evidence type="ECO:0000259" key="8">
    <source>
        <dbReference type="PROSITE" id="PS50214"/>
    </source>
</evidence>
<dbReference type="CDD" id="cd04271">
    <property type="entry name" value="ZnMc_ADAM_fungal"/>
    <property type="match status" value="1"/>
</dbReference>
<dbReference type="Gene3D" id="3.40.390.10">
    <property type="entry name" value="Collagenase (Catalytic Domain)"/>
    <property type="match status" value="1"/>
</dbReference>
<evidence type="ECO:0000256" key="7">
    <source>
        <dbReference type="SAM" id="SignalP"/>
    </source>
</evidence>
<evidence type="ECO:0000313" key="11">
    <source>
        <dbReference type="Proteomes" id="UP000240883"/>
    </source>
</evidence>
<reference evidence="10 11" key="1">
    <citation type="journal article" date="2018" name="Front. Microbiol.">
        <title>Genome-Wide Analysis of Corynespora cassiicola Leaf Fall Disease Putative Effectors.</title>
        <authorList>
            <person name="Lopez D."/>
            <person name="Ribeiro S."/>
            <person name="Label P."/>
            <person name="Fumanal B."/>
            <person name="Venisse J.S."/>
            <person name="Kohler A."/>
            <person name="de Oliveira R.R."/>
            <person name="Labutti K."/>
            <person name="Lipzen A."/>
            <person name="Lail K."/>
            <person name="Bauer D."/>
            <person name="Ohm R.A."/>
            <person name="Barry K.W."/>
            <person name="Spatafora J."/>
            <person name="Grigoriev I.V."/>
            <person name="Martin F.M."/>
            <person name="Pujade-Renaud V."/>
        </authorList>
    </citation>
    <scope>NUCLEOTIDE SEQUENCE [LARGE SCALE GENOMIC DNA]</scope>
    <source>
        <strain evidence="10 11">Philippines</strain>
    </source>
</reference>
<dbReference type="Pfam" id="PF13688">
    <property type="entry name" value="Reprolysin_5"/>
    <property type="match status" value="1"/>
</dbReference>
<dbReference type="Gene3D" id="3.40.1620.60">
    <property type="match status" value="1"/>
</dbReference>
<dbReference type="AlphaFoldDB" id="A0A2T2NU65"/>
<feature type="domain" description="Disintegrin" evidence="8">
    <location>
        <begin position="513"/>
        <end position="602"/>
    </location>
</feature>
<organism evidence="10 11">
    <name type="scientific">Corynespora cassiicola Philippines</name>
    <dbReference type="NCBI Taxonomy" id="1448308"/>
    <lineage>
        <taxon>Eukaryota</taxon>
        <taxon>Fungi</taxon>
        <taxon>Dikarya</taxon>
        <taxon>Ascomycota</taxon>
        <taxon>Pezizomycotina</taxon>
        <taxon>Dothideomycetes</taxon>
        <taxon>Pleosporomycetidae</taxon>
        <taxon>Pleosporales</taxon>
        <taxon>Corynesporascaceae</taxon>
        <taxon>Corynespora</taxon>
    </lineage>
</organism>
<dbReference type="STRING" id="1448308.A0A2T2NU65"/>
<dbReference type="PROSITE" id="PS50215">
    <property type="entry name" value="ADAM_MEPRO"/>
    <property type="match status" value="1"/>
</dbReference>
<dbReference type="Pfam" id="PF00200">
    <property type="entry name" value="Disintegrin"/>
    <property type="match status" value="1"/>
</dbReference>
<keyword evidence="6" id="KW-0812">Transmembrane</keyword>
<comment type="caution">
    <text evidence="4">Lacks conserved residue(s) required for the propagation of feature annotation.</text>
</comment>
<dbReference type="FunFam" id="4.10.70.10:FF:000003">
    <property type="entry name" value="Disintegrin and metalloproteinase domain-containing protein 17"/>
    <property type="match status" value="1"/>
</dbReference>
<dbReference type="GO" id="GO:0004222">
    <property type="term" value="F:metalloendopeptidase activity"/>
    <property type="evidence" value="ECO:0007669"/>
    <property type="project" value="InterPro"/>
</dbReference>
<protein>
    <recommendedName>
        <fullName evidence="3">Disintegrin and metalloproteinase domain-containing protein B</fullName>
    </recommendedName>
</protein>
<dbReference type="GO" id="GO:0046872">
    <property type="term" value="F:metal ion binding"/>
    <property type="evidence" value="ECO:0007669"/>
    <property type="project" value="UniProtKB-KW"/>
</dbReference>
<keyword evidence="4" id="KW-0479">Metal-binding</keyword>
<comment type="function">
    <text evidence="2">Probable zinc protease.</text>
</comment>
<dbReference type="PANTHER" id="PTHR11905:SF159">
    <property type="entry name" value="ADAM METALLOPROTEASE"/>
    <property type="match status" value="1"/>
</dbReference>
<feature type="region of interest" description="Disordered" evidence="5">
    <location>
        <begin position="739"/>
        <end position="825"/>
    </location>
</feature>
<keyword evidence="6" id="KW-1133">Transmembrane helix</keyword>
<feature type="compositionally biased region" description="Polar residues" evidence="5">
    <location>
        <begin position="783"/>
        <end position="792"/>
    </location>
</feature>
<evidence type="ECO:0000256" key="5">
    <source>
        <dbReference type="SAM" id="MobiDB-lite"/>
    </source>
</evidence>
<feature type="binding site" evidence="4">
    <location>
        <position position="425"/>
    </location>
    <ligand>
        <name>Zn(2+)</name>
        <dbReference type="ChEBI" id="CHEBI:29105"/>
        <note>catalytic</note>
    </ligand>
</feature>
<dbReference type="InterPro" id="IPR034028">
    <property type="entry name" value="ZnMc_ADAM_fungal"/>
</dbReference>
<feature type="active site" evidence="4">
    <location>
        <position position="426"/>
    </location>
</feature>
<evidence type="ECO:0000256" key="1">
    <source>
        <dbReference type="ARBA" id="ARBA00023157"/>
    </source>
</evidence>
<keyword evidence="4" id="KW-0862">Zinc</keyword>
<dbReference type="EMBL" id="KZ678133">
    <property type="protein sequence ID" value="PSN68982.1"/>
    <property type="molecule type" value="Genomic_DNA"/>
</dbReference>
<name>A0A2T2NU65_CORCC</name>
<proteinExistence type="predicted"/>
<feature type="binding site" evidence="4">
    <location>
        <position position="429"/>
    </location>
    <ligand>
        <name>Zn(2+)</name>
        <dbReference type="ChEBI" id="CHEBI:29105"/>
        <note>catalytic</note>
    </ligand>
</feature>
<gene>
    <name evidence="10" type="ORF">BS50DRAFT_572169</name>
</gene>
<dbReference type="PANTHER" id="PTHR11905">
    <property type="entry name" value="ADAM A DISINTEGRIN AND METALLOPROTEASE DOMAIN"/>
    <property type="match status" value="1"/>
</dbReference>
<dbReference type="InterPro" id="IPR024079">
    <property type="entry name" value="MetalloPept_cat_dom_sf"/>
</dbReference>
<accession>A0A2T2NU65</accession>
<dbReference type="PROSITE" id="PS50214">
    <property type="entry name" value="DISINTEGRIN_2"/>
    <property type="match status" value="1"/>
</dbReference>
<evidence type="ECO:0000259" key="9">
    <source>
        <dbReference type="PROSITE" id="PS50215"/>
    </source>
</evidence>
<feature type="domain" description="Peptidase M12B" evidence="9">
    <location>
        <begin position="270"/>
        <end position="488"/>
    </location>
</feature>
<dbReference type="GO" id="GO:0006508">
    <property type="term" value="P:proteolysis"/>
    <property type="evidence" value="ECO:0007669"/>
    <property type="project" value="InterPro"/>
</dbReference>
<dbReference type="InterPro" id="IPR036436">
    <property type="entry name" value="Disintegrin_dom_sf"/>
</dbReference>
<dbReference type="SUPFAM" id="SSF57552">
    <property type="entry name" value="Blood coagulation inhibitor (disintegrin)"/>
    <property type="match status" value="1"/>
</dbReference>
<sequence length="825" mass="88560">MLILRAVTTVIALFFAALATASSNARSPLRAIGLVKNPSILTPNHRVTALSTFDVAFDYSGQRFRLSLEPSHDIFVEGAVVHHLDADGRIVSKEPLNRLDHKVFKGVAWVKRGNRWDNVGWARVDVQRDGPEPLFEGTFTVNHDHHHVKRAANFQQTRMDEDPEVELRPEDYLIIFRDSDMGIHDEHTELKKRSTGLACGSDELGFNQQEDHPVYASMRARSESDKFFSMPFSSLMGKRQLDNSPGGGNGAGVNLVSSIGSTDGCPTTRRVALVGVAADCTYIQAHNSSRDDARANIIQQMNSASELFESTFNISLGLANLVLTDPNCPTSVQQATPWNQGCSDSITIQQRLNLFSQWRGQQDDDFSHWTLLSTCNTGSAVGLAWLGQACVAGSQGSNSSDGNAETVAGANVVIKTSTEWQVLAHETGHTYGAVHDCTSETCGDSNIVSSQQCCPLSSSTCDAGERFIMNPSTAQGIERFSACSIGNICSAMARNSVRSGCLSNNRGVTTITGETCGNGIVEGDEECDCGGEAGCGDNQCCDPGTCRFRNNAVCDDSNEDCCRDCQFASSSTVCRPSSGDCDPQETCTGSSPYCPADETRNDGDSCGNGLQCASGQCTSRDQQCKTVMGSYTQGNDTYACDNSNCMLSCASPEFGSGVCYGLQQNFLDGTPCQAGGRCQNGRCAGSSVTNEVKSWIDDNKTLVIGLAAGIGGLFIFCIMGCCWRSYKRRKNRKAYAAAYRGPPPQFQPNGAFQPSRSRSGGRRGAPEGPPGPMPMGQTSPTGSNGPLISQQHGGFGGPNQWQPQTDHGIPEPPPMYQRSNSVRYA</sequence>
<dbReference type="Gene3D" id="4.10.70.10">
    <property type="entry name" value="Disintegrin domain"/>
    <property type="match status" value="1"/>
</dbReference>
<feature type="transmembrane region" description="Helical" evidence="6">
    <location>
        <begin position="702"/>
        <end position="723"/>
    </location>
</feature>
<evidence type="ECO:0000256" key="6">
    <source>
        <dbReference type="SAM" id="Phobius"/>
    </source>
</evidence>
<feature type="signal peptide" evidence="7">
    <location>
        <begin position="1"/>
        <end position="21"/>
    </location>
</feature>
<evidence type="ECO:0000313" key="10">
    <source>
        <dbReference type="EMBL" id="PSN68982.1"/>
    </source>
</evidence>